<evidence type="ECO:0000256" key="3">
    <source>
        <dbReference type="ARBA" id="ARBA00022553"/>
    </source>
</evidence>
<evidence type="ECO:0000256" key="1">
    <source>
        <dbReference type="ARBA" id="ARBA00000085"/>
    </source>
</evidence>
<dbReference type="PANTHER" id="PTHR41523:SF8">
    <property type="entry name" value="ETHYLENE RESPONSE SENSOR PROTEIN"/>
    <property type="match status" value="1"/>
</dbReference>
<dbReference type="InterPro" id="IPR000014">
    <property type="entry name" value="PAS"/>
</dbReference>
<dbReference type="InterPro" id="IPR011102">
    <property type="entry name" value="Sig_transdc_His_kinase_HWE"/>
</dbReference>
<evidence type="ECO:0000259" key="8">
    <source>
        <dbReference type="SMART" id="SM00091"/>
    </source>
</evidence>
<accession>A0ABV7V1H2</accession>
<organism evidence="10 11">
    <name type="scientific">Novosphingobium pokkalii</name>
    <dbReference type="NCBI Taxonomy" id="1770194"/>
    <lineage>
        <taxon>Bacteria</taxon>
        <taxon>Pseudomonadati</taxon>
        <taxon>Pseudomonadota</taxon>
        <taxon>Alphaproteobacteria</taxon>
        <taxon>Sphingomonadales</taxon>
        <taxon>Sphingomonadaceae</taxon>
        <taxon>Novosphingobium</taxon>
    </lineage>
</organism>
<evidence type="ECO:0000256" key="5">
    <source>
        <dbReference type="ARBA" id="ARBA00022741"/>
    </source>
</evidence>
<sequence>MDRPEYRVPATEDRDPDIFSADGRLHGLIGVAPNAYMMLRPDLVIVGCNDAYMAAVGRTRDTFVGHPLFEAFPADPHSESYRLLRHSIDRVLHTLETDHIAFIPYAVGEPGEVPTMRYWSATHVPILGKDGALRYILQHTADITALLNAPADANRGAILEAGILMRANQVQAEIERLRDLFDQSPGFVAILHGQRHVFEIANTAYRQLVGDRPLLGQPVGEALPEVVAQGFIDLLDQVYRTGEPYIGRGVSVMLKVAPDLPEEERFLDFAYQPLRDADGAIQGIFVQGVDVTEQARTEMRMATIMRESVHRIKNTLAMAQAVVSATLRNAQDLPSARRDILARLSVLAVTQPALIEGRLAPSDVALIAMAVMKLHIDLFGRVTMEGPSAEIEPAAAQGLALILHELATNAVKYGALSRDDGALSLTWSVITTENRVELLWHESGGPAVRQPDRKGFGTTLIERALPRTRGNRVDLFFAPAGVQCRISLALRAPADPE</sequence>
<evidence type="ECO:0000256" key="7">
    <source>
        <dbReference type="ARBA" id="ARBA00022840"/>
    </source>
</evidence>
<feature type="domain" description="PAS" evidence="8">
    <location>
        <begin position="23"/>
        <end position="89"/>
    </location>
</feature>
<dbReference type="Pfam" id="PF07536">
    <property type="entry name" value="HWE_HK"/>
    <property type="match status" value="1"/>
</dbReference>
<evidence type="ECO:0000256" key="2">
    <source>
        <dbReference type="ARBA" id="ARBA00012438"/>
    </source>
</evidence>
<dbReference type="InterPro" id="IPR013656">
    <property type="entry name" value="PAS_4"/>
</dbReference>
<comment type="catalytic activity">
    <reaction evidence="1">
        <text>ATP + protein L-histidine = ADP + protein N-phospho-L-histidine.</text>
        <dbReference type="EC" id="2.7.13.3"/>
    </reaction>
</comment>
<dbReference type="InterPro" id="IPR036890">
    <property type="entry name" value="HATPase_C_sf"/>
</dbReference>
<evidence type="ECO:0000259" key="9">
    <source>
        <dbReference type="SMART" id="SM00911"/>
    </source>
</evidence>
<dbReference type="Proteomes" id="UP001595683">
    <property type="component" value="Unassembled WGS sequence"/>
</dbReference>
<protein>
    <recommendedName>
        <fullName evidence="2">histidine kinase</fullName>
        <ecNumber evidence="2">2.7.13.3</ecNumber>
    </recommendedName>
</protein>
<feature type="domain" description="PAS" evidence="8">
    <location>
        <begin position="175"/>
        <end position="240"/>
    </location>
</feature>
<dbReference type="Gene3D" id="3.30.565.10">
    <property type="entry name" value="Histidine kinase-like ATPase, C-terminal domain"/>
    <property type="match status" value="1"/>
</dbReference>
<dbReference type="PANTHER" id="PTHR41523">
    <property type="entry name" value="TWO-COMPONENT SYSTEM SENSOR PROTEIN"/>
    <property type="match status" value="1"/>
</dbReference>
<evidence type="ECO:0000313" key="10">
    <source>
        <dbReference type="EMBL" id="MFC3671285.1"/>
    </source>
</evidence>
<dbReference type="SMART" id="SM00091">
    <property type="entry name" value="PAS"/>
    <property type="match status" value="2"/>
</dbReference>
<proteinExistence type="predicted"/>
<evidence type="ECO:0000256" key="6">
    <source>
        <dbReference type="ARBA" id="ARBA00022777"/>
    </source>
</evidence>
<keyword evidence="4" id="KW-0808">Transferase</keyword>
<evidence type="ECO:0000313" key="11">
    <source>
        <dbReference type="Proteomes" id="UP001595683"/>
    </source>
</evidence>
<dbReference type="InterPro" id="IPR035965">
    <property type="entry name" value="PAS-like_dom_sf"/>
</dbReference>
<dbReference type="RefSeq" id="WP_191322546.1">
    <property type="nucleotide sequence ID" value="NZ_BMZP01000001.1"/>
</dbReference>
<evidence type="ECO:0000256" key="4">
    <source>
        <dbReference type="ARBA" id="ARBA00022679"/>
    </source>
</evidence>
<dbReference type="SMART" id="SM00911">
    <property type="entry name" value="HWE_HK"/>
    <property type="match status" value="1"/>
</dbReference>
<dbReference type="Pfam" id="PF08448">
    <property type="entry name" value="PAS_4"/>
    <property type="match status" value="2"/>
</dbReference>
<dbReference type="EC" id="2.7.13.3" evidence="2"/>
<reference evidence="11" key="1">
    <citation type="journal article" date="2019" name="Int. J. Syst. Evol. Microbiol.">
        <title>The Global Catalogue of Microorganisms (GCM) 10K type strain sequencing project: providing services to taxonomists for standard genome sequencing and annotation.</title>
        <authorList>
            <consortium name="The Broad Institute Genomics Platform"/>
            <consortium name="The Broad Institute Genome Sequencing Center for Infectious Disease"/>
            <person name="Wu L."/>
            <person name="Ma J."/>
        </authorList>
    </citation>
    <scope>NUCLEOTIDE SEQUENCE [LARGE SCALE GENOMIC DNA]</scope>
    <source>
        <strain evidence="11">KCTC 42224</strain>
    </source>
</reference>
<comment type="caution">
    <text evidence="10">The sequence shown here is derived from an EMBL/GenBank/DDBJ whole genome shotgun (WGS) entry which is preliminary data.</text>
</comment>
<keyword evidence="5" id="KW-0547">Nucleotide-binding</keyword>
<keyword evidence="7" id="KW-0067">ATP-binding</keyword>
<dbReference type="EMBL" id="JBHRYE010000011">
    <property type="protein sequence ID" value="MFC3671285.1"/>
    <property type="molecule type" value="Genomic_DNA"/>
</dbReference>
<dbReference type="SUPFAM" id="SSF55785">
    <property type="entry name" value="PYP-like sensor domain (PAS domain)"/>
    <property type="match status" value="2"/>
</dbReference>
<name>A0ABV7V1H2_9SPHN</name>
<dbReference type="Gene3D" id="3.30.450.20">
    <property type="entry name" value="PAS domain"/>
    <property type="match status" value="2"/>
</dbReference>
<gene>
    <name evidence="10" type="ORF">ACFOOT_07605</name>
</gene>
<keyword evidence="3" id="KW-0597">Phosphoprotein</keyword>
<feature type="domain" description="Signal transduction histidine kinase HWE region" evidence="9">
    <location>
        <begin position="307"/>
        <end position="388"/>
    </location>
</feature>
<keyword evidence="11" id="KW-1185">Reference proteome</keyword>
<keyword evidence="6" id="KW-0418">Kinase</keyword>